<dbReference type="SMART" id="SM00450">
    <property type="entry name" value="RHOD"/>
    <property type="match status" value="2"/>
</dbReference>
<dbReference type="CDD" id="cd01449">
    <property type="entry name" value="TST_Repeat_2"/>
    <property type="match status" value="1"/>
</dbReference>
<dbReference type="InterPro" id="IPR001307">
    <property type="entry name" value="Thiosulphate_STrfase_CS"/>
</dbReference>
<dbReference type="EMBL" id="CP000155">
    <property type="protein sequence ID" value="ABC32065.1"/>
    <property type="molecule type" value="Genomic_DNA"/>
</dbReference>
<dbReference type="eggNOG" id="COG2897">
    <property type="taxonomic scope" value="Bacteria"/>
</dbReference>
<protein>
    <submittedName>
        <fullName evidence="3">Rhodanese-related sulfurtransferase</fullName>
    </submittedName>
</protein>
<feature type="domain" description="Rhodanese" evidence="2">
    <location>
        <begin position="166"/>
        <end position="272"/>
    </location>
</feature>
<dbReference type="InterPro" id="IPR036873">
    <property type="entry name" value="Rhodanese-like_dom_sf"/>
</dbReference>
<dbReference type="HOGENOM" id="CLU_031618_1_7_6"/>
<dbReference type="PROSITE" id="PS50206">
    <property type="entry name" value="RHODANESE_3"/>
    <property type="match status" value="2"/>
</dbReference>
<evidence type="ECO:0000259" key="2">
    <source>
        <dbReference type="PROSITE" id="PS50206"/>
    </source>
</evidence>
<accession>Q2SBA9</accession>
<dbReference type="KEGG" id="hch:HCH_05396"/>
<gene>
    <name evidence="3" type="ordered locus">HCH_05396</name>
</gene>
<reference evidence="3 4" key="1">
    <citation type="journal article" date="2005" name="Nucleic Acids Res.">
        <title>Genomic blueprint of Hahella chejuensis, a marine microbe producing an algicidal agent.</title>
        <authorList>
            <person name="Jeong H."/>
            <person name="Yim J.H."/>
            <person name="Lee C."/>
            <person name="Choi S.-H."/>
            <person name="Park Y.K."/>
            <person name="Yoon S.H."/>
            <person name="Hur C.-G."/>
            <person name="Kang H.-Y."/>
            <person name="Kim D."/>
            <person name="Lee H.H."/>
            <person name="Park K.H."/>
            <person name="Park S.-H."/>
            <person name="Park H.-S."/>
            <person name="Lee H.K."/>
            <person name="Oh T.K."/>
            <person name="Kim J.F."/>
        </authorList>
    </citation>
    <scope>NUCLEOTIDE SEQUENCE [LARGE SCALE GENOMIC DNA]</scope>
    <source>
        <strain evidence="3 4">KCTC 2396</strain>
    </source>
</reference>
<dbReference type="Pfam" id="PF00581">
    <property type="entry name" value="Rhodanese"/>
    <property type="match status" value="2"/>
</dbReference>
<dbReference type="Gene3D" id="3.40.250.10">
    <property type="entry name" value="Rhodanese-like domain"/>
    <property type="match status" value="2"/>
</dbReference>
<dbReference type="PROSITE" id="PS00380">
    <property type="entry name" value="RHODANESE_1"/>
    <property type="match status" value="1"/>
</dbReference>
<dbReference type="SUPFAM" id="SSF52821">
    <property type="entry name" value="Rhodanese/Cell cycle control phosphatase"/>
    <property type="match status" value="2"/>
</dbReference>
<keyword evidence="1" id="KW-0677">Repeat</keyword>
<organism evidence="3 4">
    <name type="scientific">Hahella chejuensis (strain KCTC 2396)</name>
    <dbReference type="NCBI Taxonomy" id="349521"/>
    <lineage>
        <taxon>Bacteria</taxon>
        <taxon>Pseudomonadati</taxon>
        <taxon>Pseudomonadota</taxon>
        <taxon>Gammaproteobacteria</taxon>
        <taxon>Oceanospirillales</taxon>
        <taxon>Hahellaceae</taxon>
        <taxon>Hahella</taxon>
    </lineage>
</organism>
<dbReference type="Proteomes" id="UP000000238">
    <property type="component" value="Chromosome"/>
</dbReference>
<dbReference type="RefSeq" id="WP_011399129.1">
    <property type="nucleotide sequence ID" value="NC_007645.1"/>
</dbReference>
<dbReference type="CDD" id="cd01448">
    <property type="entry name" value="TST_Repeat_1"/>
    <property type="match status" value="1"/>
</dbReference>
<sequence length="274" mass="30190">MANNLDSLPLILEPEQLEPLLGSPGLILVDLCRTENYQAAHLPGAIHIPPGATQYGRPPAPGLLPEESQLQAIVQHIGLRTDSHVVVYDDEGGGWAGRMIWLLDSIGFQRYSYLNGGLVAWHDEGRPLTREEPTVTAGNYDIRLRSESTVTLDQLQTELGDPALGIWDARSPQEYQGLRQAAMRNGHIPGAVNYEWTRAMDPSAGLRLRDLTVIKAELEALGLNAEKRIVTHCQSHHRSGLTYLLGKALGFNMRAYAGSWGEWGNHPDTPIDQP</sequence>
<evidence type="ECO:0000313" key="3">
    <source>
        <dbReference type="EMBL" id="ABC32065.1"/>
    </source>
</evidence>
<dbReference type="GO" id="GO:0004792">
    <property type="term" value="F:thiosulfate-cyanide sulfurtransferase activity"/>
    <property type="evidence" value="ECO:0007669"/>
    <property type="project" value="InterPro"/>
</dbReference>
<proteinExistence type="predicted"/>
<dbReference type="InterPro" id="IPR001763">
    <property type="entry name" value="Rhodanese-like_dom"/>
</dbReference>
<dbReference type="AlphaFoldDB" id="Q2SBA9"/>
<keyword evidence="4" id="KW-1185">Reference proteome</keyword>
<dbReference type="STRING" id="349521.HCH_05396"/>
<evidence type="ECO:0000313" key="4">
    <source>
        <dbReference type="Proteomes" id="UP000000238"/>
    </source>
</evidence>
<dbReference type="OrthoDB" id="9781034at2"/>
<evidence type="ECO:0000256" key="1">
    <source>
        <dbReference type="ARBA" id="ARBA00022737"/>
    </source>
</evidence>
<keyword evidence="3" id="KW-0808">Transferase</keyword>
<dbReference type="PANTHER" id="PTHR43855:SF1">
    <property type="entry name" value="THIOSULFATE SULFURTRANSFERASE"/>
    <property type="match status" value="1"/>
</dbReference>
<dbReference type="InterPro" id="IPR051126">
    <property type="entry name" value="Thiosulfate_sulfurtransferase"/>
</dbReference>
<name>Q2SBA9_HAHCH</name>
<feature type="domain" description="Rhodanese" evidence="2">
    <location>
        <begin position="22"/>
        <end position="130"/>
    </location>
</feature>
<dbReference type="PANTHER" id="PTHR43855">
    <property type="entry name" value="THIOSULFATE SULFURTRANSFERASE"/>
    <property type="match status" value="1"/>
</dbReference>